<gene>
    <name evidence="2" type="ORF">CTAYLR_009931</name>
</gene>
<proteinExistence type="predicted"/>
<sequence>MKASFADDIDGMWPTITHRELMPTEPTLTKARRQTPSRHLERQPLVARLRVTSEHLNALRVSLRGTGAAPLPRAIELANGAPELAAYVVAHGLAVKLANGAPELAADVVAHTLSERAPLRSALGTAVVISHVLAQLSSHGNTERDPLERSDAMPLARPDKSADNASIDPTDGRTERYADQGTLFDADSTTNASPYTKPKRNANVVSNDCAKPA</sequence>
<feature type="region of interest" description="Disordered" evidence="1">
    <location>
        <begin position="137"/>
        <end position="213"/>
    </location>
</feature>
<accession>A0AAD7UI47</accession>
<comment type="caution">
    <text evidence="2">The sequence shown here is derived from an EMBL/GenBank/DDBJ whole genome shotgun (WGS) entry which is preliminary data.</text>
</comment>
<evidence type="ECO:0000313" key="3">
    <source>
        <dbReference type="Proteomes" id="UP001230188"/>
    </source>
</evidence>
<organism evidence="2 3">
    <name type="scientific">Chrysophaeum taylorii</name>
    <dbReference type="NCBI Taxonomy" id="2483200"/>
    <lineage>
        <taxon>Eukaryota</taxon>
        <taxon>Sar</taxon>
        <taxon>Stramenopiles</taxon>
        <taxon>Ochrophyta</taxon>
        <taxon>Pelagophyceae</taxon>
        <taxon>Pelagomonadales</taxon>
        <taxon>Pelagomonadaceae</taxon>
        <taxon>Chrysophaeum</taxon>
    </lineage>
</organism>
<dbReference type="EMBL" id="JAQMWT010000229">
    <property type="protein sequence ID" value="KAJ8607232.1"/>
    <property type="molecule type" value="Genomic_DNA"/>
</dbReference>
<name>A0AAD7UI47_9STRA</name>
<dbReference type="Proteomes" id="UP001230188">
    <property type="component" value="Unassembled WGS sequence"/>
</dbReference>
<evidence type="ECO:0000256" key="1">
    <source>
        <dbReference type="SAM" id="MobiDB-lite"/>
    </source>
</evidence>
<reference evidence="2" key="1">
    <citation type="submission" date="2023-01" db="EMBL/GenBank/DDBJ databases">
        <title>Metagenome sequencing of chrysophaentin producing Chrysophaeum taylorii.</title>
        <authorList>
            <person name="Davison J."/>
            <person name="Bewley C."/>
        </authorList>
    </citation>
    <scope>NUCLEOTIDE SEQUENCE</scope>
    <source>
        <strain evidence="2">NIES-1699</strain>
    </source>
</reference>
<dbReference type="AlphaFoldDB" id="A0AAD7UI47"/>
<protein>
    <submittedName>
        <fullName evidence="2">Uncharacterized protein</fullName>
    </submittedName>
</protein>
<feature type="compositionally biased region" description="Basic and acidic residues" evidence="1">
    <location>
        <begin position="141"/>
        <end position="162"/>
    </location>
</feature>
<keyword evidence="3" id="KW-1185">Reference proteome</keyword>
<evidence type="ECO:0000313" key="2">
    <source>
        <dbReference type="EMBL" id="KAJ8607232.1"/>
    </source>
</evidence>